<reference evidence="8 9" key="1">
    <citation type="submission" date="2021-07" db="EMBL/GenBank/DDBJ databases">
        <title>Clostridium weizhouense sp. nov., an anaerobic bacterium isolated from activated sludge of Petroleum wastewater.</title>
        <authorList>
            <person name="Li Q."/>
        </authorList>
    </citation>
    <scope>NUCLEOTIDE SEQUENCE [LARGE SCALE GENOMIC DNA]</scope>
    <source>
        <strain evidence="8 9">YB-6</strain>
    </source>
</reference>
<sequence length="540" mass="62774">MIWFVIIVFIIVLIVGGKTYSKSNTNQKSNQEKNKDLETFKINKIKEGNLNKIEENSNKEKDNKTMMQYFEWHYPNDGSLWNKLKEESKELKGVGITSLWIPPAYKGAKGIDDVGYGIYDLYDLGEFNQKGTIRTKYGTKDEYISAINEAQKNGIEVYADIVFNHKCGADESELVNAQLVDKNNRNKIIENSKDIKAFTVFNFPGRGEKYSSYKWKASDFTGVDFDDLNKHKGIFKFSNKQWSQDVDNENGNYDFLMGADIDMDNPNVINELKAWGDWYIKETNIDGIRLDAIKHIKFDFFKDWLDHVRMTSGKKLFAVGEYWSGDINKLKYYKEKVQDSMLLFDVPLHYKFFDAANLESEFDMRSILRDTLVEYDEKCAVTFIENHDTQPGQSLESWIKSWFKLLSYTFILTRKEGYPCVFYGDYYGIPEKKFPGFKKELDVILKVRKDYAYGIQHDYIDDKNVIGWTREGDDFHENSGIAALISNGRKDNKTMFIGEKHSGMDFFDISGNIKEKVVIDEKGYGNFSVNSKSYSIWIKE</sequence>
<evidence type="ECO:0000256" key="4">
    <source>
        <dbReference type="ARBA" id="ARBA00022801"/>
    </source>
</evidence>
<dbReference type="EC" id="3.2.1.1" evidence="8"/>
<dbReference type="SUPFAM" id="SSF51011">
    <property type="entry name" value="Glycosyl hydrolase domain"/>
    <property type="match status" value="1"/>
</dbReference>
<evidence type="ECO:0000313" key="8">
    <source>
        <dbReference type="EMBL" id="MBW6409373.1"/>
    </source>
</evidence>
<dbReference type="Gene3D" id="2.40.30.140">
    <property type="match status" value="1"/>
</dbReference>
<proteinExistence type="inferred from homology"/>
<feature type="domain" description="Glycosyl hydrolase family 13 catalytic" evidence="7">
    <location>
        <begin position="64"/>
        <end position="448"/>
    </location>
</feature>
<keyword evidence="4 8" id="KW-0378">Hydrolase</keyword>
<keyword evidence="3" id="KW-0479">Metal-binding</keyword>
<dbReference type="EMBL" id="JAHXPT010000003">
    <property type="protein sequence ID" value="MBW6409373.1"/>
    <property type="molecule type" value="Genomic_DNA"/>
</dbReference>
<dbReference type="GO" id="GO:0004556">
    <property type="term" value="F:alpha-amylase activity"/>
    <property type="evidence" value="ECO:0007669"/>
    <property type="project" value="UniProtKB-EC"/>
</dbReference>
<dbReference type="InterPro" id="IPR015237">
    <property type="entry name" value="Alpha-amylase_C_pro"/>
</dbReference>
<dbReference type="InterPro" id="IPR013776">
    <property type="entry name" value="A-amylase_thermo"/>
</dbReference>
<organism evidence="8 9">
    <name type="scientific">Clostridium weizhouense</name>
    <dbReference type="NCBI Taxonomy" id="2859781"/>
    <lineage>
        <taxon>Bacteria</taxon>
        <taxon>Bacillati</taxon>
        <taxon>Bacillota</taxon>
        <taxon>Clostridia</taxon>
        <taxon>Eubacteriales</taxon>
        <taxon>Clostridiaceae</taxon>
        <taxon>Clostridium</taxon>
    </lineage>
</organism>
<evidence type="ECO:0000256" key="5">
    <source>
        <dbReference type="ARBA" id="ARBA00023277"/>
    </source>
</evidence>
<dbReference type="RefSeq" id="WP_219778436.1">
    <property type="nucleotide sequence ID" value="NZ_JAHXPT010000003.1"/>
</dbReference>
<dbReference type="Pfam" id="PF00128">
    <property type="entry name" value="Alpha-amylase"/>
    <property type="match status" value="1"/>
</dbReference>
<protein>
    <submittedName>
        <fullName evidence="8">Alpha-amylase</fullName>
        <ecNumber evidence="8">3.2.1.1</ecNumber>
    </submittedName>
</protein>
<keyword evidence="6 8" id="KW-0326">Glycosidase</keyword>
<keyword evidence="9" id="KW-1185">Reference proteome</keyword>
<evidence type="ECO:0000256" key="3">
    <source>
        <dbReference type="ARBA" id="ARBA00022723"/>
    </source>
</evidence>
<dbReference type="InterPro" id="IPR017853">
    <property type="entry name" value="GH"/>
</dbReference>
<dbReference type="PIRSF" id="PIRSF001021">
    <property type="entry name" value="Alph-amls_thrmst"/>
    <property type="match status" value="1"/>
</dbReference>
<name>A0ABS7AL27_9CLOT</name>
<evidence type="ECO:0000259" key="7">
    <source>
        <dbReference type="SMART" id="SM00642"/>
    </source>
</evidence>
<comment type="similarity">
    <text evidence="2">Belongs to the glycosyl hydrolase 13 family.</text>
</comment>
<keyword evidence="5" id="KW-0119">Carbohydrate metabolism</keyword>
<dbReference type="NCBIfam" id="NF006969">
    <property type="entry name" value="PRK09441.1-2"/>
    <property type="match status" value="1"/>
</dbReference>
<gene>
    <name evidence="8" type="ORF">KYD98_04660</name>
</gene>
<comment type="cofactor">
    <cofactor evidence="1">
        <name>Ca(2+)</name>
        <dbReference type="ChEBI" id="CHEBI:29108"/>
    </cofactor>
</comment>
<dbReference type="Gene3D" id="3.20.20.80">
    <property type="entry name" value="Glycosidases"/>
    <property type="match status" value="1"/>
</dbReference>
<dbReference type="SMART" id="SM00642">
    <property type="entry name" value="Aamy"/>
    <property type="match status" value="1"/>
</dbReference>
<dbReference type="InterPro" id="IPR006047">
    <property type="entry name" value="GH13_cat_dom"/>
</dbReference>
<dbReference type="CDD" id="cd11318">
    <property type="entry name" value="AmyAc_bac_fung_AmyA"/>
    <property type="match status" value="1"/>
</dbReference>
<evidence type="ECO:0000256" key="1">
    <source>
        <dbReference type="ARBA" id="ARBA00001913"/>
    </source>
</evidence>
<dbReference type="Pfam" id="PF09154">
    <property type="entry name" value="Alpha-amy_C_pro"/>
    <property type="match status" value="1"/>
</dbReference>
<accession>A0ABS7AL27</accession>
<evidence type="ECO:0000256" key="6">
    <source>
        <dbReference type="ARBA" id="ARBA00023295"/>
    </source>
</evidence>
<dbReference type="NCBIfam" id="NF006968">
    <property type="entry name" value="PRK09441.1-1"/>
    <property type="match status" value="1"/>
</dbReference>
<evidence type="ECO:0000256" key="2">
    <source>
        <dbReference type="ARBA" id="ARBA00008061"/>
    </source>
</evidence>
<dbReference type="Proteomes" id="UP001519921">
    <property type="component" value="Unassembled WGS sequence"/>
</dbReference>
<comment type="caution">
    <text evidence="8">The sequence shown here is derived from an EMBL/GenBank/DDBJ whole genome shotgun (WGS) entry which is preliminary data.</text>
</comment>
<dbReference type="Gene3D" id="2.60.40.1180">
    <property type="entry name" value="Golgi alpha-mannosidase II"/>
    <property type="match status" value="1"/>
</dbReference>
<dbReference type="PANTHER" id="PTHR43447">
    <property type="entry name" value="ALPHA-AMYLASE"/>
    <property type="match status" value="1"/>
</dbReference>
<dbReference type="InterPro" id="IPR013780">
    <property type="entry name" value="Glyco_hydro_b"/>
</dbReference>
<dbReference type="SUPFAM" id="SSF51445">
    <property type="entry name" value="(Trans)glycosidases"/>
    <property type="match status" value="1"/>
</dbReference>
<evidence type="ECO:0000313" key="9">
    <source>
        <dbReference type="Proteomes" id="UP001519921"/>
    </source>
</evidence>